<proteinExistence type="predicted"/>
<dbReference type="InterPro" id="IPR017732">
    <property type="entry name" value="T4/T6SS_DotU"/>
</dbReference>
<keyword evidence="1" id="KW-0812">Transmembrane</keyword>
<dbReference type="PANTHER" id="PTHR38033">
    <property type="entry name" value="MEMBRANE PROTEIN-RELATED"/>
    <property type="match status" value="1"/>
</dbReference>
<dbReference type="Proteomes" id="UP000001887">
    <property type="component" value="Chromosome"/>
</dbReference>
<organism evidence="3 4">
    <name type="scientific">Pirellula staleyi (strain ATCC 27377 / DSM 6068 / ICPB 4128)</name>
    <name type="common">Pirella staleyi</name>
    <dbReference type="NCBI Taxonomy" id="530564"/>
    <lineage>
        <taxon>Bacteria</taxon>
        <taxon>Pseudomonadati</taxon>
        <taxon>Planctomycetota</taxon>
        <taxon>Planctomycetia</taxon>
        <taxon>Pirellulales</taxon>
        <taxon>Pirellulaceae</taxon>
        <taxon>Pirellula</taxon>
    </lineage>
</organism>
<gene>
    <name evidence="3" type="ordered locus">Psta_1825</name>
</gene>
<dbReference type="KEGG" id="psl:Psta_1825"/>
<evidence type="ECO:0000256" key="1">
    <source>
        <dbReference type="SAM" id="Phobius"/>
    </source>
</evidence>
<evidence type="ECO:0000313" key="3">
    <source>
        <dbReference type="EMBL" id="ADB16499.1"/>
    </source>
</evidence>
<dbReference type="Gene3D" id="1.25.40.590">
    <property type="entry name" value="Type IV / VI secretion system, DotU"/>
    <property type="match status" value="1"/>
</dbReference>
<keyword evidence="1" id="KW-1133">Transmembrane helix</keyword>
<dbReference type="EMBL" id="CP001848">
    <property type="protein sequence ID" value="ADB16499.1"/>
    <property type="molecule type" value="Genomic_DNA"/>
</dbReference>
<dbReference type="eggNOG" id="COG3455">
    <property type="taxonomic scope" value="Bacteria"/>
</dbReference>
<dbReference type="STRING" id="530564.Psta_1825"/>
<feature type="domain" description="Type IV / VI secretion system DotU" evidence="2">
    <location>
        <begin position="9"/>
        <end position="209"/>
    </location>
</feature>
<keyword evidence="4" id="KW-1185">Reference proteome</keyword>
<name>D2QZL6_PIRSD</name>
<dbReference type="PANTHER" id="PTHR38033:SF1">
    <property type="entry name" value="DOTU FAMILY TYPE IV_VI SECRETION SYSTEM PROTEIN"/>
    <property type="match status" value="1"/>
</dbReference>
<protein>
    <recommendedName>
        <fullName evidence="2">Type IV / VI secretion system DotU domain-containing protein</fullName>
    </recommendedName>
</protein>
<dbReference type="Pfam" id="PF09850">
    <property type="entry name" value="DotU"/>
    <property type="match status" value="1"/>
</dbReference>
<evidence type="ECO:0000313" key="4">
    <source>
        <dbReference type="Proteomes" id="UP000001887"/>
    </source>
</evidence>
<dbReference type="AlphaFoldDB" id="D2QZL6"/>
<feature type="transmembrane region" description="Helical" evidence="1">
    <location>
        <begin position="188"/>
        <end position="209"/>
    </location>
</feature>
<dbReference type="HOGENOM" id="CLU_1309182_0_0_0"/>
<accession>D2QZL6</accession>
<keyword evidence="1" id="KW-0472">Membrane</keyword>
<sequence length="210" mass="23918">MTPKFAHAVDPIMLHILSVLDRIAREEKLSPQDERLRIRTLIDQAEAILGSSPDWQLAKYAICSWADEMLVDAPWEGRDWWSNNVLEVELFSTRTCYEQFYERAKEASSLTSRDALEVYYVCVVLGFRGVYRDPELAIYSIQNLGLPPDIESWAKQASMSVRLGQGRPNMNGKRREISGAPPQRGRMILLWSGLTMILIAATSAVYLFYG</sequence>
<dbReference type="InterPro" id="IPR038522">
    <property type="entry name" value="T4/T6SS_DotU_sf"/>
</dbReference>
<reference evidence="3 4" key="1">
    <citation type="journal article" date="2009" name="Stand. Genomic Sci.">
        <title>Complete genome sequence of Pirellula staleyi type strain (ATCC 27377).</title>
        <authorList>
            <person name="Clum A."/>
            <person name="Tindall B.J."/>
            <person name="Sikorski J."/>
            <person name="Ivanova N."/>
            <person name="Mavrommatis K."/>
            <person name="Lucas S."/>
            <person name="Glavina del Rio T."/>
            <person name="Nolan M."/>
            <person name="Chen F."/>
            <person name="Tice H."/>
            <person name="Pitluck S."/>
            <person name="Cheng J.F."/>
            <person name="Chertkov O."/>
            <person name="Brettin T."/>
            <person name="Han C."/>
            <person name="Detter J.C."/>
            <person name="Kuske C."/>
            <person name="Bruce D."/>
            <person name="Goodwin L."/>
            <person name="Ovchinikova G."/>
            <person name="Pati A."/>
            <person name="Mikhailova N."/>
            <person name="Chen A."/>
            <person name="Palaniappan K."/>
            <person name="Land M."/>
            <person name="Hauser L."/>
            <person name="Chang Y.J."/>
            <person name="Jeffries C.D."/>
            <person name="Chain P."/>
            <person name="Rohde M."/>
            <person name="Goker M."/>
            <person name="Bristow J."/>
            <person name="Eisen J.A."/>
            <person name="Markowitz V."/>
            <person name="Hugenholtz P."/>
            <person name="Kyrpides N.C."/>
            <person name="Klenk H.P."/>
            <person name="Lapidus A."/>
        </authorList>
    </citation>
    <scope>NUCLEOTIDE SEQUENCE [LARGE SCALE GENOMIC DNA]</scope>
    <source>
        <strain evidence="4">ATCC 27377 / DSM 6068 / ICPB 4128</strain>
    </source>
</reference>
<evidence type="ECO:0000259" key="2">
    <source>
        <dbReference type="Pfam" id="PF09850"/>
    </source>
</evidence>
<dbReference type="OrthoDB" id="345640at2"/>